<sequence>MSMADERDALIAATRRYHQTETAHEDARQQAIQAVLAALRVGVGPTEVERLSPFTGTYIRKIARENGIPPAPPGPKRATA</sequence>
<dbReference type="Proteomes" id="UP000636960">
    <property type="component" value="Unassembled WGS sequence"/>
</dbReference>
<proteinExistence type="predicted"/>
<dbReference type="AlphaFoldDB" id="A0A919KDE6"/>
<reference evidence="1" key="1">
    <citation type="submission" date="2021-01" db="EMBL/GenBank/DDBJ databases">
        <title>Whole genome shotgun sequence of Actinoplanes rishiriensis NBRC 108556.</title>
        <authorList>
            <person name="Komaki H."/>
            <person name="Tamura T."/>
        </authorList>
    </citation>
    <scope>NUCLEOTIDE SEQUENCE</scope>
    <source>
        <strain evidence="1">NBRC 108556</strain>
    </source>
</reference>
<organism evidence="1 2">
    <name type="scientific">Paractinoplanes rishiriensis</name>
    <dbReference type="NCBI Taxonomy" id="1050105"/>
    <lineage>
        <taxon>Bacteria</taxon>
        <taxon>Bacillati</taxon>
        <taxon>Actinomycetota</taxon>
        <taxon>Actinomycetes</taxon>
        <taxon>Micromonosporales</taxon>
        <taxon>Micromonosporaceae</taxon>
        <taxon>Paractinoplanes</taxon>
    </lineage>
</organism>
<keyword evidence="2" id="KW-1185">Reference proteome</keyword>
<protein>
    <submittedName>
        <fullName evidence="1">Uncharacterized protein</fullName>
    </submittedName>
</protein>
<evidence type="ECO:0000313" key="2">
    <source>
        <dbReference type="Proteomes" id="UP000636960"/>
    </source>
</evidence>
<accession>A0A919KDE6</accession>
<gene>
    <name evidence="1" type="ORF">Ari01nite_98210</name>
</gene>
<comment type="caution">
    <text evidence="1">The sequence shown here is derived from an EMBL/GenBank/DDBJ whole genome shotgun (WGS) entry which is preliminary data.</text>
</comment>
<name>A0A919KDE6_9ACTN</name>
<dbReference type="EMBL" id="BOMV01000131">
    <property type="protein sequence ID" value="GIF02357.1"/>
    <property type="molecule type" value="Genomic_DNA"/>
</dbReference>
<evidence type="ECO:0000313" key="1">
    <source>
        <dbReference type="EMBL" id="GIF02357.1"/>
    </source>
</evidence>